<dbReference type="AlphaFoldDB" id="A0A1G1YG20"/>
<dbReference type="Proteomes" id="UP000177310">
    <property type="component" value="Unassembled WGS sequence"/>
</dbReference>
<gene>
    <name evidence="1" type="ORF">A3J59_02890</name>
</gene>
<reference evidence="1 2" key="1">
    <citation type="journal article" date="2016" name="Nat. Commun.">
        <title>Thousands of microbial genomes shed light on interconnected biogeochemical processes in an aquifer system.</title>
        <authorList>
            <person name="Anantharaman K."/>
            <person name="Brown C.T."/>
            <person name="Hug L.A."/>
            <person name="Sharon I."/>
            <person name="Castelle C.J."/>
            <person name="Probst A.J."/>
            <person name="Thomas B.C."/>
            <person name="Singh A."/>
            <person name="Wilkins M.J."/>
            <person name="Karaoz U."/>
            <person name="Brodie E.L."/>
            <person name="Williams K.H."/>
            <person name="Hubbard S.S."/>
            <person name="Banfield J.F."/>
        </authorList>
    </citation>
    <scope>NUCLEOTIDE SEQUENCE [LARGE SCALE GENOMIC DNA]</scope>
</reference>
<proteinExistence type="predicted"/>
<dbReference type="EMBL" id="MHIL01000022">
    <property type="protein sequence ID" value="OGY51201.1"/>
    <property type="molecule type" value="Genomic_DNA"/>
</dbReference>
<protein>
    <submittedName>
        <fullName evidence="1">Uncharacterized protein</fullName>
    </submittedName>
</protein>
<comment type="caution">
    <text evidence="1">The sequence shown here is derived from an EMBL/GenBank/DDBJ whole genome shotgun (WGS) entry which is preliminary data.</text>
</comment>
<organism evidence="1 2">
    <name type="scientific">Candidatus Buchananbacteria bacterium RIFCSPHIGHO2_02_FULL_56_16</name>
    <dbReference type="NCBI Taxonomy" id="1797542"/>
    <lineage>
        <taxon>Bacteria</taxon>
        <taxon>Candidatus Buchananiibacteriota</taxon>
    </lineage>
</organism>
<accession>A0A1G1YG20</accession>
<name>A0A1G1YG20_9BACT</name>
<evidence type="ECO:0000313" key="1">
    <source>
        <dbReference type="EMBL" id="OGY51201.1"/>
    </source>
</evidence>
<evidence type="ECO:0000313" key="2">
    <source>
        <dbReference type="Proteomes" id="UP000177310"/>
    </source>
</evidence>
<sequence length="212" mass="25153">MSENREKPWRDNPEDEKFYNEDYLIQIFEEENEEEIKKAAEIHQWSQDRINSWKYYIPLRRKTIEQTRQNSTQRIADNPVPTAAEISMGCYIEKIEPQVREAVVELRSKGYATFLSGFDADGQRIVFECKDLKDFQLPQDLKRNFLEKGVDLSLEDNEIRMTFYNFFTLKQIKKFWDQISSVLPDLSHEAPICLTNAAKEFRNVRTPKNSKV</sequence>